<dbReference type="InterPro" id="IPR019734">
    <property type="entry name" value="TPR_rpt"/>
</dbReference>
<reference evidence="4 5" key="1">
    <citation type="submission" date="2020-06" db="EMBL/GenBank/DDBJ databases">
        <title>Sulfitobacter algicola sp. nov., isolated from green algae.</title>
        <authorList>
            <person name="Wang C."/>
        </authorList>
    </citation>
    <scope>NUCLEOTIDE SEQUENCE [LARGE SCALE GENOMIC DNA]</scope>
    <source>
        <strain evidence="4 5">1151</strain>
    </source>
</reference>
<dbReference type="Pfam" id="PF07719">
    <property type="entry name" value="TPR_2"/>
    <property type="match status" value="1"/>
</dbReference>
<dbReference type="PANTHER" id="PTHR12558">
    <property type="entry name" value="CELL DIVISION CYCLE 16,23,27"/>
    <property type="match status" value="1"/>
</dbReference>
<evidence type="ECO:0000256" key="3">
    <source>
        <dbReference type="PROSITE-ProRule" id="PRU00339"/>
    </source>
</evidence>
<name>A0ABX2IPB8_9RHOB</name>
<evidence type="ECO:0000313" key="4">
    <source>
        <dbReference type="EMBL" id="NSX53831.1"/>
    </source>
</evidence>
<organism evidence="4 5">
    <name type="scientific">Parasulfitobacter algicola</name>
    <dbReference type="NCBI Taxonomy" id="2614809"/>
    <lineage>
        <taxon>Bacteria</taxon>
        <taxon>Pseudomonadati</taxon>
        <taxon>Pseudomonadota</taxon>
        <taxon>Alphaproteobacteria</taxon>
        <taxon>Rhodobacterales</taxon>
        <taxon>Roseobacteraceae</taxon>
        <taxon>Parasulfitobacter</taxon>
    </lineage>
</organism>
<keyword evidence="2 3" id="KW-0802">TPR repeat</keyword>
<accession>A0ABX2IPB8</accession>
<keyword evidence="5" id="KW-1185">Reference proteome</keyword>
<evidence type="ECO:0000256" key="2">
    <source>
        <dbReference type="ARBA" id="ARBA00022803"/>
    </source>
</evidence>
<feature type="repeat" description="TPR" evidence="3">
    <location>
        <begin position="444"/>
        <end position="477"/>
    </location>
</feature>
<comment type="caution">
    <text evidence="4">The sequence shown here is derived from an EMBL/GenBank/DDBJ whole genome shotgun (WGS) entry which is preliminary data.</text>
</comment>
<dbReference type="PROSITE" id="PS50005">
    <property type="entry name" value="TPR"/>
    <property type="match status" value="4"/>
</dbReference>
<keyword evidence="1" id="KW-0677">Repeat</keyword>
<dbReference type="Gene3D" id="1.25.40.10">
    <property type="entry name" value="Tetratricopeptide repeat domain"/>
    <property type="match status" value="2"/>
</dbReference>
<dbReference type="InterPro" id="IPR013105">
    <property type="entry name" value="TPR_2"/>
</dbReference>
<feature type="repeat" description="TPR" evidence="3">
    <location>
        <begin position="375"/>
        <end position="408"/>
    </location>
</feature>
<dbReference type="Proteomes" id="UP000777935">
    <property type="component" value="Unassembled WGS sequence"/>
</dbReference>
<dbReference type="SUPFAM" id="SSF48452">
    <property type="entry name" value="TPR-like"/>
    <property type="match status" value="3"/>
</dbReference>
<dbReference type="EMBL" id="JABUFE010000001">
    <property type="protein sequence ID" value="NSX53831.1"/>
    <property type="molecule type" value="Genomic_DNA"/>
</dbReference>
<feature type="repeat" description="TPR" evidence="3">
    <location>
        <begin position="478"/>
        <end position="511"/>
    </location>
</feature>
<evidence type="ECO:0000313" key="5">
    <source>
        <dbReference type="Proteomes" id="UP000777935"/>
    </source>
</evidence>
<proteinExistence type="predicted"/>
<dbReference type="PANTHER" id="PTHR12558:SF13">
    <property type="entry name" value="CELL DIVISION CYCLE PROTEIN 27 HOMOLOG"/>
    <property type="match status" value="1"/>
</dbReference>
<dbReference type="InterPro" id="IPR011990">
    <property type="entry name" value="TPR-like_helical_dom_sf"/>
</dbReference>
<protein>
    <submittedName>
        <fullName evidence="4">Tetratricopeptide repeat protein</fullName>
    </submittedName>
</protein>
<dbReference type="Pfam" id="PF13181">
    <property type="entry name" value="TPR_8"/>
    <property type="match status" value="1"/>
</dbReference>
<sequence length="544" mass="59998">MADSPSGAYLSARHATFHSDYENAARFYVQALLQDPGNAELLENAMTAFVKLGQMDKAATLALQMQEAGIQSQVAHIVRAVDQSAKGNFSQLSDDIEAGRKIGPLIDGLIMAWAKMGDGNVSEAIDAFDNIGGSAGLRSFAYYHKALALASVGDFEASEAIFSSAQAGPLHKTRRGIMAHAEILSHLDRNSDAIAMLDDLFGADLSPDLQAIHNELSAGSMLDFTYVTTPRDGMAEVFFTIAAALSGDAAEDYTLLYTRAAEHLRPDHVDAILMSADLLEKLDRYKLATATYDRVPRNHPSFHTAELGRAESLRRAGNQDAAVEVLTQLIESHPQIPDVHVTLGDTLRFMNRYEEAIAAYDQAVDLTKEPRRANWFMYYARGITNERLDQWDAAEADFRKALELNPKQPQVLNYLGYSLVEQQIKLDEALGMIEQAAAARPNSGYIIDSLGWVLYKLGRFDEAVVQMERAAALMPTDAIVNDHLGDAYWAVGRKTEAEFQWNRALSFDPDQEETKRIRRKLEIGLDAVLAEEGADPLQLANEQN</sequence>
<feature type="repeat" description="TPR" evidence="3">
    <location>
        <begin position="337"/>
        <end position="370"/>
    </location>
</feature>
<dbReference type="Pfam" id="PF13432">
    <property type="entry name" value="TPR_16"/>
    <property type="match status" value="2"/>
</dbReference>
<evidence type="ECO:0000256" key="1">
    <source>
        <dbReference type="ARBA" id="ARBA00022737"/>
    </source>
</evidence>
<gene>
    <name evidence="4" type="ORF">HRQ87_03360</name>
</gene>
<dbReference type="SMART" id="SM00028">
    <property type="entry name" value="TPR"/>
    <property type="match status" value="8"/>
</dbReference>